<dbReference type="PROSITE" id="PS51166">
    <property type="entry name" value="CBM20"/>
    <property type="match status" value="1"/>
</dbReference>
<dbReference type="GO" id="GO:0071555">
    <property type="term" value="P:cell wall organization"/>
    <property type="evidence" value="ECO:0007669"/>
    <property type="project" value="UniProtKB-KW"/>
</dbReference>
<evidence type="ECO:0000313" key="18">
    <source>
        <dbReference type="Proteomes" id="UP000503462"/>
    </source>
</evidence>
<comment type="catalytic activity">
    <reaction evidence="2">
        <text>Hydrolysis of terminal, non-reducing (1-&gt;4)-linked alpha-D-glucose residues with release of alpha-D-glucose.</text>
        <dbReference type="EC" id="3.2.1.20"/>
    </reaction>
</comment>
<name>A0A6H0XVX3_9PEZI</name>
<evidence type="ECO:0000256" key="2">
    <source>
        <dbReference type="ARBA" id="ARBA00001657"/>
    </source>
</evidence>
<feature type="signal peptide" evidence="15">
    <location>
        <begin position="1"/>
        <end position="18"/>
    </location>
</feature>
<evidence type="ECO:0000256" key="10">
    <source>
        <dbReference type="ARBA" id="ARBA00023295"/>
    </source>
</evidence>
<comment type="subcellular location">
    <subcellularLocation>
        <location evidence="3">Secreted</location>
    </subcellularLocation>
</comment>
<proteinExistence type="inferred from homology"/>
<gene>
    <name evidence="17" type="ORF">AMS68_004328</name>
</gene>
<dbReference type="GO" id="GO:0008422">
    <property type="term" value="F:beta-glucosidase activity"/>
    <property type="evidence" value="ECO:0007669"/>
    <property type="project" value="UniProtKB-EC"/>
</dbReference>
<dbReference type="SUPFAM" id="SSF51011">
    <property type="entry name" value="Glycosyl hydrolase domain"/>
    <property type="match status" value="1"/>
</dbReference>
<dbReference type="AlphaFoldDB" id="A0A6H0XVX3"/>
<dbReference type="InterPro" id="IPR000322">
    <property type="entry name" value="Glyco_hydro_31_TIM"/>
</dbReference>
<evidence type="ECO:0000313" key="17">
    <source>
        <dbReference type="EMBL" id="QIW98810.1"/>
    </source>
</evidence>
<evidence type="ECO:0000256" key="3">
    <source>
        <dbReference type="ARBA" id="ARBA00004613"/>
    </source>
</evidence>
<dbReference type="InterPro" id="IPR011013">
    <property type="entry name" value="Gal_mutarotase_sf_dom"/>
</dbReference>
<dbReference type="CDD" id="cd14752">
    <property type="entry name" value="GH31_N"/>
    <property type="match status" value="1"/>
</dbReference>
<dbReference type="InterPro" id="IPR048395">
    <property type="entry name" value="Glyco_hydro_31_C"/>
</dbReference>
<evidence type="ECO:0000256" key="5">
    <source>
        <dbReference type="ARBA" id="ARBA00022525"/>
    </source>
</evidence>
<comment type="function">
    <text evidence="13">Glucosidase involved in the degradation of cellulosic biomass. Has both alpha- and beta-glucosidase activity.</text>
</comment>
<evidence type="ECO:0000256" key="8">
    <source>
        <dbReference type="ARBA" id="ARBA00023180"/>
    </source>
</evidence>
<feature type="chain" id="PRO_5026093444" description="CBM20 domain-containing protein" evidence="15">
    <location>
        <begin position="19"/>
        <end position="976"/>
    </location>
</feature>
<dbReference type="Pfam" id="PF00686">
    <property type="entry name" value="CBM_20"/>
    <property type="match status" value="1"/>
</dbReference>
<dbReference type="OrthoDB" id="5839090at2759"/>
<dbReference type="Gene3D" id="2.60.40.1760">
    <property type="entry name" value="glycosyl hydrolase (family 31)"/>
    <property type="match status" value="1"/>
</dbReference>
<dbReference type="Gene3D" id="2.60.40.10">
    <property type="entry name" value="Immunoglobulins"/>
    <property type="match status" value="1"/>
</dbReference>
<evidence type="ECO:0000256" key="12">
    <source>
        <dbReference type="ARBA" id="ARBA00023326"/>
    </source>
</evidence>
<reference evidence="17 18" key="1">
    <citation type="journal article" date="2016" name="Sci. Rep.">
        <title>Peltaster fructicola genome reveals evolution from an invasive phytopathogen to an ectophytic parasite.</title>
        <authorList>
            <person name="Xu C."/>
            <person name="Chen H."/>
            <person name="Gleason M.L."/>
            <person name="Xu J.R."/>
            <person name="Liu H."/>
            <person name="Zhang R."/>
            <person name="Sun G."/>
        </authorList>
    </citation>
    <scope>NUCLEOTIDE SEQUENCE [LARGE SCALE GENOMIC DNA]</scope>
    <source>
        <strain evidence="17 18">LNHT1506</strain>
    </source>
</reference>
<dbReference type="InterPro" id="IPR025887">
    <property type="entry name" value="Glyco_hydro_31_N_dom"/>
</dbReference>
<evidence type="ECO:0000256" key="13">
    <source>
        <dbReference type="ARBA" id="ARBA00025512"/>
    </source>
</evidence>
<comment type="similarity">
    <text evidence="4 14">Belongs to the glycosyl hydrolase 31 family.</text>
</comment>
<dbReference type="SUPFAM" id="SSF74650">
    <property type="entry name" value="Galactose mutarotase-like"/>
    <property type="match status" value="1"/>
</dbReference>
<dbReference type="Gene3D" id="2.60.40.1180">
    <property type="entry name" value="Golgi alpha-mannosidase II"/>
    <property type="match status" value="2"/>
</dbReference>
<feature type="domain" description="CBM20" evidence="16">
    <location>
        <begin position="468"/>
        <end position="571"/>
    </location>
</feature>
<protein>
    <recommendedName>
        <fullName evidence="16">CBM20 domain-containing protein</fullName>
    </recommendedName>
</protein>
<comment type="catalytic activity">
    <reaction evidence="1">
        <text>Hydrolysis of terminal, non-reducing beta-D-glucosyl residues with release of beta-D-glucose.</text>
        <dbReference type="EC" id="3.2.1.21"/>
    </reaction>
</comment>
<keyword evidence="9" id="KW-0119">Carbohydrate metabolism</keyword>
<dbReference type="InterPro" id="IPR002044">
    <property type="entry name" value="CBM20"/>
</dbReference>
<keyword evidence="12" id="KW-0624">Polysaccharide degradation</keyword>
<dbReference type="Gene3D" id="3.20.20.80">
    <property type="entry name" value="Glycosidases"/>
    <property type="match status" value="2"/>
</dbReference>
<dbReference type="SMART" id="SM01065">
    <property type="entry name" value="CBM_2"/>
    <property type="match status" value="1"/>
</dbReference>
<evidence type="ECO:0000256" key="7">
    <source>
        <dbReference type="ARBA" id="ARBA00022801"/>
    </source>
</evidence>
<dbReference type="GO" id="GO:2001070">
    <property type="term" value="F:starch binding"/>
    <property type="evidence" value="ECO:0007669"/>
    <property type="project" value="InterPro"/>
</dbReference>
<keyword evidence="11" id="KW-0961">Cell wall biogenesis/degradation</keyword>
<dbReference type="GO" id="GO:0004558">
    <property type="term" value="F:alpha-1,4-glucosidase activity"/>
    <property type="evidence" value="ECO:0007669"/>
    <property type="project" value="UniProtKB-EC"/>
</dbReference>
<dbReference type="InterPro" id="IPR013784">
    <property type="entry name" value="Carb-bd-like_fold"/>
</dbReference>
<dbReference type="PANTHER" id="PTHR22762">
    <property type="entry name" value="ALPHA-GLUCOSIDASE"/>
    <property type="match status" value="1"/>
</dbReference>
<evidence type="ECO:0000256" key="11">
    <source>
        <dbReference type="ARBA" id="ARBA00023316"/>
    </source>
</evidence>
<dbReference type="GO" id="GO:0005576">
    <property type="term" value="C:extracellular region"/>
    <property type="evidence" value="ECO:0007669"/>
    <property type="project" value="UniProtKB-SubCell"/>
</dbReference>
<keyword evidence="8" id="KW-0325">Glycoprotein</keyword>
<dbReference type="InterPro" id="IPR013783">
    <property type="entry name" value="Ig-like_fold"/>
</dbReference>
<evidence type="ECO:0000256" key="14">
    <source>
        <dbReference type="RuleBase" id="RU361185"/>
    </source>
</evidence>
<dbReference type="GO" id="GO:0000272">
    <property type="term" value="P:polysaccharide catabolic process"/>
    <property type="evidence" value="ECO:0007669"/>
    <property type="project" value="UniProtKB-KW"/>
</dbReference>
<organism evidence="17 18">
    <name type="scientific">Peltaster fructicola</name>
    <dbReference type="NCBI Taxonomy" id="286661"/>
    <lineage>
        <taxon>Eukaryota</taxon>
        <taxon>Fungi</taxon>
        <taxon>Dikarya</taxon>
        <taxon>Ascomycota</taxon>
        <taxon>Pezizomycotina</taxon>
        <taxon>Dothideomycetes</taxon>
        <taxon>Dothideomycetes incertae sedis</taxon>
        <taxon>Peltaster</taxon>
    </lineage>
</organism>
<dbReference type="Pfam" id="PF13802">
    <property type="entry name" value="Gal_mutarotas_2"/>
    <property type="match status" value="1"/>
</dbReference>
<sequence length="976" mass="107765">MHHRSIGGVALLATATVASVLPRQASIDSCPGYKASNVQQSDSGLTADLTLAGTACNVYGTDLTDLTLTVEYQSDDRLHVKIQDQANQVYQVPDSVFDRPSASSVSSSNLQFNYTAEPFSFTVSRNDGEVLFDSSAASLIFEDQYIRLRTKLPDSPSLYGLGESTDPFMLKTVNYTRTFWNRDAYTVPPGTNLYGDHRVYFDHRANGTHGVFLLNSDGMDIKIDTTGGQHLEYNGNGGVFDLYFLAGSTPVQVAQQYSEVVGKSAMMPYWGLGFHQCRYGMQDVFEVAEVVANYSAADIPLETMWTDIDYMYLRRVFSLDPLRFPLQLVRDLVSTLHDRQQHYIVMVDPAVAYQDYPPFNDGVSQNAFLKVANGSVYKGVVWPGVTAFPDWFAPGTQSYWNYQFQDFFNPDSGVDIDALWIDMNEASNFCDYPCSDPEGQARSMGDPPRPPPVRLGSPRPIAGFGPEFQPPCQATIKFSVNATTFFGENIYVLGSASTLGGNDPSSAVILSSANWPLWQASLEAYANSTITYQYLRGQPDGSFLYENQNRTITTGTCDSYIMLNDTITTASPPHKLKRRDIDVPVQKLQSRQSAPQQGLPGRNLLFPAYQIQNAAGGLSEKTLNTDLVHANGLVEYDTHDLYGAMMSEASRIAMLSRRPTRRPLIITRSTFAGSGRQVGKWLGDNVADWEHYLFSVAGLLQFGALFQVPMVGSDVCGYAGGSNDLLCARWATLGAFSVFYRNHGEQGSPPHEFYRYPTAAAAARNAIATRYQLIDYIYTALYNQNQTGTPVVQPMFFQYPSDGNTNSLQYQYFYGPSILVAPVIVENSTVGSVYLPNDIFYDFYTHEVVRGTGETIVLPDVPYTTIPLYYKGGSIVALRAASANTTTELRKQDFVLVVAPDDNGNASGDLYLDDGDSIVQPQTSYIQFTYSGNKLCIYGTFNYDAGVVVKNVTVLGDYPMTHTDAIPLTGQVDITF</sequence>
<keyword evidence="6 15" id="KW-0732">Signal</keyword>
<dbReference type="InterPro" id="IPR013780">
    <property type="entry name" value="Glyco_hydro_b"/>
</dbReference>
<evidence type="ECO:0000256" key="9">
    <source>
        <dbReference type="ARBA" id="ARBA00023277"/>
    </source>
</evidence>
<evidence type="ECO:0000256" key="6">
    <source>
        <dbReference type="ARBA" id="ARBA00022729"/>
    </source>
</evidence>
<dbReference type="Proteomes" id="UP000503462">
    <property type="component" value="Chromosome 3"/>
</dbReference>
<accession>A0A6H0XVX3</accession>
<keyword evidence="5" id="KW-0964">Secreted</keyword>
<dbReference type="SUPFAM" id="SSF51445">
    <property type="entry name" value="(Trans)glycosidases"/>
    <property type="match status" value="1"/>
</dbReference>
<dbReference type="Pfam" id="PF01055">
    <property type="entry name" value="Glyco_hydro_31_2nd"/>
    <property type="match status" value="1"/>
</dbReference>
<dbReference type="Pfam" id="PF21365">
    <property type="entry name" value="Glyco_hydro_31_3rd"/>
    <property type="match status" value="1"/>
</dbReference>
<keyword evidence="10 14" id="KW-0326">Glycosidase</keyword>
<dbReference type="CDD" id="cd06602">
    <property type="entry name" value="GH31_MGAM_SI_GAA"/>
    <property type="match status" value="1"/>
</dbReference>
<evidence type="ECO:0000256" key="15">
    <source>
        <dbReference type="SAM" id="SignalP"/>
    </source>
</evidence>
<keyword evidence="7 14" id="KW-0378">Hydrolase</keyword>
<keyword evidence="18" id="KW-1185">Reference proteome</keyword>
<evidence type="ECO:0000256" key="4">
    <source>
        <dbReference type="ARBA" id="ARBA00007806"/>
    </source>
</evidence>
<dbReference type="SUPFAM" id="SSF49452">
    <property type="entry name" value="Starch-binding domain-like"/>
    <property type="match status" value="1"/>
</dbReference>
<evidence type="ECO:0000259" key="16">
    <source>
        <dbReference type="PROSITE" id="PS51166"/>
    </source>
</evidence>
<dbReference type="PANTHER" id="PTHR22762:SF67">
    <property type="entry name" value="ALPHA_BETA-GLUCOSIDASE AGDC-RELATED"/>
    <property type="match status" value="1"/>
</dbReference>
<dbReference type="EMBL" id="CP051141">
    <property type="protein sequence ID" value="QIW98810.1"/>
    <property type="molecule type" value="Genomic_DNA"/>
</dbReference>
<evidence type="ECO:0000256" key="1">
    <source>
        <dbReference type="ARBA" id="ARBA00000448"/>
    </source>
</evidence>
<dbReference type="InterPro" id="IPR017853">
    <property type="entry name" value="GH"/>
</dbReference>